<dbReference type="Pfam" id="PF11807">
    <property type="entry name" value="UstYa"/>
    <property type="match status" value="1"/>
</dbReference>
<keyword evidence="3" id="KW-0812">Transmembrane</keyword>
<organism evidence="4 5">
    <name type="scientific">Pseudopithomyces chartarum</name>
    <dbReference type="NCBI Taxonomy" id="1892770"/>
    <lineage>
        <taxon>Eukaryota</taxon>
        <taxon>Fungi</taxon>
        <taxon>Dikarya</taxon>
        <taxon>Ascomycota</taxon>
        <taxon>Pezizomycotina</taxon>
        <taxon>Dothideomycetes</taxon>
        <taxon>Pleosporomycetidae</taxon>
        <taxon>Pleosporales</taxon>
        <taxon>Massarineae</taxon>
        <taxon>Didymosphaeriaceae</taxon>
        <taxon>Pseudopithomyces</taxon>
    </lineage>
</organism>
<keyword evidence="5" id="KW-1185">Reference proteome</keyword>
<evidence type="ECO:0000256" key="1">
    <source>
        <dbReference type="ARBA" id="ARBA00035112"/>
    </source>
</evidence>
<dbReference type="PANTHER" id="PTHR14905:SF7">
    <property type="entry name" value="VON WILLEBRAND FACTOR A DOMAIN-CONTAINING PROTEIN 7"/>
    <property type="match status" value="1"/>
</dbReference>
<feature type="compositionally biased region" description="Low complexity" evidence="2">
    <location>
        <begin position="907"/>
        <end position="941"/>
    </location>
</feature>
<sequence length="1120" mass="121677">MNWLQKFEYRPVASATSRDSTSESDEEETKGFISGARTSDNRQFILSRRALILVTVTNLFALILSVSLFGVWFYNSYMVRNAALRRVSGYSPVYDKYTVEFQDTVINGTFFPPKEGGGIMRHQPNPADDKIWDEWELTRVHPVTREELTKMGKDYTTVAKLEDKDWGLGDNAYAAIFDVYHQIHCLNSVRKVVYGGYYNMSQARADKVMQRELHMNHCFDILLQALQCSGNMDMIPLVWMYTQAYPFADMSINKKCHNFDKFTDWRKDNTIDMDKYVEVMKQPEGDKPGIKQLPAADKYYEYWGYDNPNHVPVSEGGLGLPLDQDSNLSISAIEGKNWRHGDIEDMLATVACLKGHKWKSMMIKRVYFGNWLRDYSQAVDTATLAKVQADTIRVLVWILAFMSFGYATGEFEVTSERLGVYRPEEHIDNPKDYADNQDARKFDPRLRGPVTDAELAVDPETGMKNYIANEKGGWATSAGYVKFSFARAIHYGRMYTHGPNGERGSEANLAEALRCLGQGLHCLEDFGAHTNYTELALREMGYSNVFSHTGTQTQINLHGKHVFPLVTGTFGGVDFFHSVLGEATDHITQSEVDEVNTALADALTTNTKGGGSSCSALTDILGQVPGSSGLIKEAQALQAASDAQAAANSGHGYRSGGYDDYSSSRADPHQGAPPTFDAPPGSVGGPPGPNIPGTNTDPATIVPKIYPILEFRDKVVRNISAVIEKIPGLEKLIETITERVTLFVLSLLAPFVMPIIKSASESLKQGSSTVIDSAAKHQFEVWTNPHSSDPTHSMLSKDHFSNVLNAPAGQIAVSILQYVAPRVVYAFDHPDVPVDQVLNDCMSVFHHPALRDRNNELHRNMFAVVEKWAHSYRGQDLNHILSSESVKAGKNHSGGNDHSHGHGHGAAGVSSFTSSHGGSSHSGTHQAHSTGHGQSSHSSSSGGAGGLLGSLAGNLPGGLGSKFSPALNMFSGKREGPDDFSGAPHAGSPYQASPSPGPTHDWGSFQPYQSSYAGGQGGAPEYNAAAPHGDNSWGGLGQGQFTGGHGAEPAYAVGTAYQQGYENYDQGGQGYGGQQGGYGGQQQGGYGQQQGGYGGYGQGQGQDEGSGRQWGAGGGIMRGR</sequence>
<dbReference type="InterPro" id="IPR021765">
    <property type="entry name" value="UstYa-like"/>
</dbReference>
<protein>
    <recommendedName>
        <fullName evidence="6">Het-C-domain-containing protein</fullName>
    </recommendedName>
</protein>
<accession>A0AAN6LW06</accession>
<feature type="region of interest" description="Disordered" evidence="2">
    <location>
        <begin position="648"/>
        <end position="698"/>
    </location>
</feature>
<keyword evidence="3" id="KW-1133">Transmembrane helix</keyword>
<comment type="caution">
    <text evidence="4">The sequence shown here is derived from an EMBL/GenBank/DDBJ whole genome shotgun (WGS) entry which is preliminary data.</text>
</comment>
<proteinExistence type="inferred from homology"/>
<dbReference type="EMBL" id="WVTA01000010">
    <property type="protein sequence ID" value="KAK3204103.1"/>
    <property type="molecule type" value="Genomic_DNA"/>
</dbReference>
<reference evidence="4 5" key="1">
    <citation type="submission" date="2021-02" db="EMBL/GenBank/DDBJ databases">
        <title>Genome assembly of Pseudopithomyces chartarum.</title>
        <authorList>
            <person name="Jauregui R."/>
            <person name="Singh J."/>
            <person name="Voisey C."/>
        </authorList>
    </citation>
    <scope>NUCLEOTIDE SEQUENCE [LARGE SCALE GENOMIC DNA]</scope>
    <source>
        <strain evidence="4 5">AGR01</strain>
    </source>
</reference>
<dbReference type="Proteomes" id="UP001280581">
    <property type="component" value="Unassembled WGS sequence"/>
</dbReference>
<feature type="region of interest" description="Disordered" evidence="2">
    <location>
        <begin position="969"/>
        <end position="1028"/>
    </location>
</feature>
<dbReference type="InterPro" id="IPR010816">
    <property type="entry name" value="Het-C"/>
</dbReference>
<keyword evidence="3" id="KW-0472">Membrane</keyword>
<evidence type="ECO:0000256" key="2">
    <source>
        <dbReference type="SAM" id="MobiDB-lite"/>
    </source>
</evidence>
<evidence type="ECO:0000256" key="3">
    <source>
        <dbReference type="SAM" id="Phobius"/>
    </source>
</evidence>
<evidence type="ECO:0008006" key="6">
    <source>
        <dbReference type="Google" id="ProtNLM"/>
    </source>
</evidence>
<dbReference type="GO" id="GO:0043386">
    <property type="term" value="P:mycotoxin biosynthetic process"/>
    <property type="evidence" value="ECO:0007669"/>
    <property type="project" value="InterPro"/>
</dbReference>
<feature type="transmembrane region" description="Helical" evidence="3">
    <location>
        <begin position="50"/>
        <end position="74"/>
    </location>
</feature>
<dbReference type="InterPro" id="IPR052577">
    <property type="entry name" value="VWA7"/>
</dbReference>
<feature type="region of interest" description="Disordered" evidence="2">
    <location>
        <begin position="1072"/>
        <end position="1120"/>
    </location>
</feature>
<gene>
    <name evidence="4" type="ORF">GRF29_106g1786958</name>
</gene>
<evidence type="ECO:0000313" key="5">
    <source>
        <dbReference type="Proteomes" id="UP001280581"/>
    </source>
</evidence>
<evidence type="ECO:0000313" key="4">
    <source>
        <dbReference type="EMBL" id="KAK3204103.1"/>
    </source>
</evidence>
<dbReference type="PANTHER" id="PTHR14905">
    <property type="entry name" value="NG37"/>
    <property type="match status" value="1"/>
</dbReference>
<feature type="compositionally biased region" description="Low complexity" evidence="2">
    <location>
        <begin position="648"/>
        <end position="665"/>
    </location>
</feature>
<feature type="region of interest" description="Disordered" evidence="2">
    <location>
        <begin position="886"/>
        <end position="947"/>
    </location>
</feature>
<comment type="similarity">
    <text evidence="1">Belongs to the ustYa family.</text>
</comment>
<name>A0AAN6LW06_9PLEO</name>
<dbReference type="AlphaFoldDB" id="A0AAN6LW06"/>
<dbReference type="Pfam" id="PF07217">
    <property type="entry name" value="Het-C"/>
    <property type="match status" value="1"/>
</dbReference>